<comment type="caution">
    <text evidence="2">The sequence shown here is derived from an EMBL/GenBank/DDBJ whole genome shotgun (WGS) entry which is preliminary data.</text>
</comment>
<dbReference type="Proteomes" id="UP001462502">
    <property type="component" value="Unassembled WGS sequence"/>
</dbReference>
<reference evidence="2 3" key="1">
    <citation type="submission" date="2024-05" db="EMBL/GenBank/DDBJ databases">
        <authorList>
            <person name="De Oliveira J.P."/>
            <person name="Noriler S.A."/>
            <person name="De Oliveira A.G."/>
            <person name="Sipoli D.S."/>
        </authorList>
    </citation>
    <scope>NUCLEOTIDE SEQUENCE [LARGE SCALE GENOMIC DNA]</scope>
    <source>
        <strain evidence="2 3">LABIM192</strain>
    </source>
</reference>
<sequence length="166" mass="18544">MKRFRVLGWGLSLAAACLIAQGAAADGLARVKKDGALYHYAGQVQLSGSYDYSRDENAMSAVGDQFCFSPDKGAARKIPRERGDDRDRWFCFENDKQARTMLEVDKLLKDKRVCSLRGKATIEVDHYIADLTDGTEANDTARLLRVVRLAPAKTTPFVKDTQHCRE</sequence>
<keyword evidence="1" id="KW-0732">Signal</keyword>
<evidence type="ECO:0000313" key="2">
    <source>
        <dbReference type="EMBL" id="MEO9384825.1"/>
    </source>
</evidence>
<proteinExistence type="predicted"/>
<feature type="signal peptide" evidence="1">
    <location>
        <begin position="1"/>
        <end position="25"/>
    </location>
</feature>
<accession>A0ABV0IU98</accession>
<evidence type="ECO:0008006" key="4">
    <source>
        <dbReference type="Google" id="ProtNLM"/>
    </source>
</evidence>
<keyword evidence="3" id="KW-1185">Reference proteome</keyword>
<evidence type="ECO:0000256" key="1">
    <source>
        <dbReference type="SAM" id="SignalP"/>
    </source>
</evidence>
<protein>
    <recommendedName>
        <fullName evidence="4">Organic solvent tolerance-like N-terminal domain-containing protein</fullName>
    </recommendedName>
</protein>
<dbReference type="PROSITE" id="PS51257">
    <property type="entry name" value="PROKAR_LIPOPROTEIN"/>
    <property type="match status" value="1"/>
</dbReference>
<name>A0ABV0IU98_9NEIS</name>
<feature type="chain" id="PRO_5045138419" description="Organic solvent tolerance-like N-terminal domain-containing protein" evidence="1">
    <location>
        <begin position="26"/>
        <end position="166"/>
    </location>
</feature>
<dbReference type="EMBL" id="JBDXMI010000001">
    <property type="protein sequence ID" value="MEO9384825.1"/>
    <property type="molecule type" value="Genomic_DNA"/>
</dbReference>
<dbReference type="RefSeq" id="WP_347936375.1">
    <property type="nucleotide sequence ID" value="NZ_CP158160.1"/>
</dbReference>
<organism evidence="2 3">
    <name type="scientific">Chromobacterium phragmitis</name>
    <dbReference type="NCBI Taxonomy" id="2202141"/>
    <lineage>
        <taxon>Bacteria</taxon>
        <taxon>Pseudomonadati</taxon>
        <taxon>Pseudomonadota</taxon>
        <taxon>Betaproteobacteria</taxon>
        <taxon>Neisseriales</taxon>
        <taxon>Chromobacteriaceae</taxon>
        <taxon>Chromobacterium</taxon>
    </lineage>
</organism>
<gene>
    <name evidence="2" type="ORF">ABI908_12035</name>
</gene>
<evidence type="ECO:0000313" key="3">
    <source>
        <dbReference type="Proteomes" id="UP001462502"/>
    </source>
</evidence>